<reference evidence="9" key="1">
    <citation type="journal article" date="2020" name="mSystems">
        <title>Genome- and Community-Level Interaction Insights into Carbon Utilization and Element Cycling Functions of Hydrothermarchaeota in Hydrothermal Sediment.</title>
        <authorList>
            <person name="Zhou Z."/>
            <person name="Liu Y."/>
            <person name="Xu W."/>
            <person name="Pan J."/>
            <person name="Luo Z.H."/>
            <person name="Li M."/>
        </authorList>
    </citation>
    <scope>NUCLEOTIDE SEQUENCE [LARGE SCALE GENOMIC DNA]</scope>
    <source>
        <strain evidence="9">SpSt-243</strain>
    </source>
</reference>
<dbReference type="InterPro" id="IPR036390">
    <property type="entry name" value="WH_DNA-bd_sf"/>
</dbReference>
<evidence type="ECO:0000256" key="6">
    <source>
        <dbReference type="ARBA" id="ARBA00067332"/>
    </source>
</evidence>
<dbReference type="GO" id="GO:0043565">
    <property type="term" value="F:sequence-specific DNA binding"/>
    <property type="evidence" value="ECO:0007669"/>
    <property type="project" value="TreeGrafter"/>
</dbReference>
<dbReference type="InterPro" id="IPR005119">
    <property type="entry name" value="LysR_subst-bd"/>
</dbReference>
<dbReference type="FunFam" id="1.10.10.10:FF:000001">
    <property type="entry name" value="LysR family transcriptional regulator"/>
    <property type="match status" value="1"/>
</dbReference>
<keyword evidence="4" id="KW-0804">Transcription</keyword>
<dbReference type="SUPFAM" id="SSF53850">
    <property type="entry name" value="Periplasmic binding protein-like II"/>
    <property type="match status" value="1"/>
</dbReference>
<comment type="function">
    <text evidence="5">Transcriptional regulator of the ttuABCDE tartrate utilization operon.</text>
</comment>
<dbReference type="InterPro" id="IPR036388">
    <property type="entry name" value="WH-like_DNA-bd_sf"/>
</dbReference>
<proteinExistence type="inferred from homology"/>
<dbReference type="AlphaFoldDB" id="A0A7C1T5G8"/>
<evidence type="ECO:0000256" key="7">
    <source>
        <dbReference type="ARBA" id="ARBA00083243"/>
    </source>
</evidence>
<evidence type="ECO:0000313" key="9">
    <source>
        <dbReference type="EMBL" id="HEB45346.1"/>
    </source>
</evidence>
<dbReference type="EMBL" id="DSKI01000872">
    <property type="protein sequence ID" value="HEB45346.1"/>
    <property type="molecule type" value="Genomic_DNA"/>
</dbReference>
<dbReference type="PANTHER" id="PTHR30537">
    <property type="entry name" value="HTH-TYPE TRANSCRIPTIONAL REGULATOR"/>
    <property type="match status" value="1"/>
</dbReference>
<accession>A0A7C1T5G8</accession>
<comment type="caution">
    <text evidence="9">The sequence shown here is derived from an EMBL/GenBank/DDBJ whole genome shotgun (WGS) entry which is preliminary data.</text>
</comment>
<dbReference type="Gene3D" id="3.40.190.290">
    <property type="match status" value="1"/>
</dbReference>
<dbReference type="Pfam" id="PF00126">
    <property type="entry name" value="HTH_1"/>
    <property type="match status" value="1"/>
</dbReference>
<protein>
    <recommendedName>
        <fullName evidence="6">HTH-type transcriptional regulator TtuA</fullName>
    </recommendedName>
    <alternativeName>
        <fullName evidence="7">Tartrate utilization transcriptional regulator</fullName>
    </alternativeName>
</protein>
<dbReference type="GO" id="GO:0003700">
    <property type="term" value="F:DNA-binding transcription factor activity"/>
    <property type="evidence" value="ECO:0007669"/>
    <property type="project" value="InterPro"/>
</dbReference>
<dbReference type="PANTHER" id="PTHR30537:SF5">
    <property type="entry name" value="HTH-TYPE TRANSCRIPTIONAL ACTIVATOR TTDR-RELATED"/>
    <property type="match status" value="1"/>
</dbReference>
<keyword evidence="2" id="KW-0805">Transcription regulation</keyword>
<dbReference type="Gene3D" id="1.10.10.10">
    <property type="entry name" value="Winged helix-like DNA-binding domain superfamily/Winged helix DNA-binding domain"/>
    <property type="match status" value="1"/>
</dbReference>
<dbReference type="Pfam" id="PF03466">
    <property type="entry name" value="LysR_substrate"/>
    <property type="match status" value="1"/>
</dbReference>
<evidence type="ECO:0000256" key="1">
    <source>
        <dbReference type="ARBA" id="ARBA00009437"/>
    </source>
</evidence>
<dbReference type="SUPFAM" id="SSF46785">
    <property type="entry name" value="Winged helix' DNA-binding domain"/>
    <property type="match status" value="1"/>
</dbReference>
<sequence>MEKIADLGGLVEFVAAVEAGSFSAAARRLGVSVAHISRRIAASEKDLGVQLITRNTRSSTLTEQGQEFYRRSRSILDAYEEARDVARSASTIGGRIRMTMGGHYAETVLAPLVARFSAAYPEISIELEMTSRNVAMLEENFDLAVRAGPLSHSTLMARKLVSFPLLTLASPDYPGVSSGDPKDLDPKQCLSLCKRPWAFRRRSATTTVKPEGRVSTNSGTLLVQTAVACSGIIQVPSYYGESELASGALVQLFPDWTAPEEFDFFLVYPEQRHMPSRLRTLIDYLVDHVER</sequence>
<dbReference type="PROSITE" id="PS50931">
    <property type="entry name" value="HTH_LYSR"/>
    <property type="match status" value="1"/>
</dbReference>
<keyword evidence="3" id="KW-0238">DNA-binding</keyword>
<evidence type="ECO:0000256" key="5">
    <source>
        <dbReference type="ARBA" id="ARBA00054626"/>
    </source>
</evidence>
<evidence type="ECO:0000256" key="4">
    <source>
        <dbReference type="ARBA" id="ARBA00023163"/>
    </source>
</evidence>
<comment type="similarity">
    <text evidence="1">Belongs to the LysR transcriptional regulatory family.</text>
</comment>
<evidence type="ECO:0000259" key="8">
    <source>
        <dbReference type="PROSITE" id="PS50931"/>
    </source>
</evidence>
<gene>
    <name evidence="9" type="ORF">ENP70_17020</name>
</gene>
<evidence type="ECO:0000256" key="3">
    <source>
        <dbReference type="ARBA" id="ARBA00023125"/>
    </source>
</evidence>
<dbReference type="InterPro" id="IPR000847">
    <property type="entry name" value="LysR_HTH_N"/>
</dbReference>
<dbReference type="InterPro" id="IPR058163">
    <property type="entry name" value="LysR-type_TF_proteobact-type"/>
</dbReference>
<evidence type="ECO:0000256" key="2">
    <source>
        <dbReference type="ARBA" id="ARBA00023015"/>
    </source>
</evidence>
<name>A0A7C1T5G8_9HYPH</name>
<organism evidence="9">
    <name type="scientific">Agrobacterium albertimagni</name>
    <dbReference type="NCBI Taxonomy" id="147266"/>
    <lineage>
        <taxon>Bacteria</taxon>
        <taxon>Pseudomonadati</taxon>
        <taxon>Pseudomonadota</taxon>
        <taxon>Alphaproteobacteria</taxon>
        <taxon>Hyphomicrobiales</taxon>
        <taxon>Rhizobiaceae</taxon>
        <taxon>Rhizobium/Agrobacterium group</taxon>
        <taxon>Agrobacterium</taxon>
    </lineage>
</organism>
<dbReference type="CDD" id="cd08422">
    <property type="entry name" value="PBP2_CrgA_like"/>
    <property type="match status" value="1"/>
</dbReference>
<dbReference type="GO" id="GO:0006351">
    <property type="term" value="P:DNA-templated transcription"/>
    <property type="evidence" value="ECO:0007669"/>
    <property type="project" value="TreeGrafter"/>
</dbReference>
<feature type="domain" description="HTH lysR-type" evidence="8">
    <location>
        <begin position="13"/>
        <end position="62"/>
    </location>
</feature>